<accession>A0A078AH87</accession>
<proteinExistence type="predicted"/>
<evidence type="ECO:0000313" key="2">
    <source>
        <dbReference type="Proteomes" id="UP000039865"/>
    </source>
</evidence>
<reference evidence="1 2" key="1">
    <citation type="submission" date="2014-06" db="EMBL/GenBank/DDBJ databases">
        <authorList>
            <person name="Swart Estienne"/>
        </authorList>
    </citation>
    <scope>NUCLEOTIDE SEQUENCE [LARGE SCALE GENOMIC DNA]</scope>
    <source>
        <strain evidence="1 2">130c</strain>
    </source>
</reference>
<dbReference type="SUPFAM" id="SSF50998">
    <property type="entry name" value="Quinoprotein alcohol dehydrogenase-like"/>
    <property type="match status" value="1"/>
</dbReference>
<keyword evidence="2" id="KW-1185">Reference proteome</keyword>
<sequence>MSYGQQNCQGGCEMYLASTAVNIEDSNLLVCGIAGELNYHGVNDDGLDDAFVMRLSETGWVEWYTQLSFQTGGTFISTTVALVLEKVYSYLSSNSNSQSDRYQSIVRLDYNDGKLNWAKKLKLINPIDPLIPLVIERISDMMMNPWNNTQILFQCRFFYNTNYQSMGNLMINDDNSNLTTTFMTLVQSIATPTTSLFVPGQIVYDQDDNYVYTGFSAYTTSASSIDTIILKQNTSNGSIIWSRSYNNGRNYDSNTQKLLPALSLSKKTKFLYAAQADGQSHLIKLDTNGATAKRISINIGYDQSQSHADLIVNDDSGLVIVGGFILSRREYCIVTLNLNLEYVNGVYQGHNSYQITTGRQFQMVSDWFYIAATTTFFQNKPKLRAYQLQQFHTAKLTPNSDQSHTKFFSGSKDQLSCSLGGLTRPLQEIDPIEVTMGQVVEKVIDLSVFKQCQGQILNYGQILDDRDSNIRAPENMYFTITSNKIIVDATVSPPYPGFRHLKIQNVCTESGKCHAVSVPLIIWPSIQTPDAPKTPPQQLCSSIQNYPKILGNPSYSSFHTGADVDQDNGNFIACGGLNYGNDYITNQYIVRGIFYQDETTVKIFTDKYDSRYIFMMAIRLDNGDFSNYIMKIDVSYFNYQLLVLLTYQIGQINRSKSQDDTFLELGIK</sequence>
<dbReference type="Proteomes" id="UP000039865">
    <property type="component" value="Unassembled WGS sequence"/>
</dbReference>
<dbReference type="EMBL" id="CCKQ01010108">
    <property type="protein sequence ID" value="CDW81609.1"/>
    <property type="molecule type" value="Genomic_DNA"/>
</dbReference>
<protein>
    <submittedName>
        <fullName evidence="1">Uncharacterized protein</fullName>
    </submittedName>
</protein>
<evidence type="ECO:0000313" key="1">
    <source>
        <dbReference type="EMBL" id="CDW81609.1"/>
    </source>
</evidence>
<name>A0A078AH87_STYLE</name>
<organism evidence="1 2">
    <name type="scientific">Stylonychia lemnae</name>
    <name type="common">Ciliate</name>
    <dbReference type="NCBI Taxonomy" id="5949"/>
    <lineage>
        <taxon>Eukaryota</taxon>
        <taxon>Sar</taxon>
        <taxon>Alveolata</taxon>
        <taxon>Ciliophora</taxon>
        <taxon>Intramacronucleata</taxon>
        <taxon>Spirotrichea</taxon>
        <taxon>Stichotrichia</taxon>
        <taxon>Sporadotrichida</taxon>
        <taxon>Oxytrichidae</taxon>
        <taxon>Stylonychinae</taxon>
        <taxon>Stylonychia</taxon>
    </lineage>
</organism>
<dbReference type="InterPro" id="IPR011047">
    <property type="entry name" value="Quinoprotein_ADH-like_sf"/>
</dbReference>
<dbReference type="InParanoid" id="A0A078AH87"/>
<gene>
    <name evidence="1" type="primary">Contig45.g52</name>
    <name evidence="1" type="ORF">STYLEM_10631</name>
</gene>
<dbReference type="AlphaFoldDB" id="A0A078AH87"/>